<evidence type="ECO:0000256" key="8">
    <source>
        <dbReference type="ARBA" id="ARBA00048141"/>
    </source>
</evidence>
<dbReference type="PANTHER" id="PTHR23342:SF0">
    <property type="entry name" value="N-ACETYLGLUTAMATE SYNTHASE, MITOCHONDRIAL"/>
    <property type="match status" value="1"/>
</dbReference>
<evidence type="ECO:0000256" key="2">
    <source>
        <dbReference type="ARBA" id="ARBA00022571"/>
    </source>
</evidence>
<keyword evidence="6 9" id="KW-0418">Kinase</keyword>
<evidence type="ECO:0000256" key="5">
    <source>
        <dbReference type="ARBA" id="ARBA00022741"/>
    </source>
</evidence>
<keyword evidence="4 9" id="KW-0808">Transferase</keyword>
<dbReference type="GO" id="GO:0003991">
    <property type="term" value="F:acetylglutamate kinase activity"/>
    <property type="evidence" value="ECO:0007669"/>
    <property type="project" value="UniProtKB-EC"/>
</dbReference>
<evidence type="ECO:0000256" key="9">
    <source>
        <dbReference type="HAMAP-Rule" id="MF_00082"/>
    </source>
</evidence>
<keyword evidence="9" id="KW-0963">Cytoplasm</keyword>
<dbReference type="InterPro" id="IPR001048">
    <property type="entry name" value="Asp/Glu/Uridylate_kinase"/>
</dbReference>
<gene>
    <name evidence="9 11" type="primary">argB</name>
    <name evidence="11" type="ORF">ACFOUP_06765</name>
</gene>
<dbReference type="PRINTS" id="PR00474">
    <property type="entry name" value="GLU5KINASE"/>
</dbReference>
<dbReference type="PANTHER" id="PTHR23342">
    <property type="entry name" value="N-ACETYLGLUTAMATE SYNTHASE"/>
    <property type="match status" value="1"/>
</dbReference>
<name>A0ABV8EKK9_9BACT</name>
<dbReference type="RefSeq" id="WP_241292803.1">
    <property type="nucleotide sequence ID" value="NZ_JAKZGR010000004.1"/>
</dbReference>
<evidence type="ECO:0000256" key="6">
    <source>
        <dbReference type="ARBA" id="ARBA00022777"/>
    </source>
</evidence>
<reference evidence="12" key="1">
    <citation type="journal article" date="2019" name="Int. J. Syst. Evol. Microbiol.">
        <title>The Global Catalogue of Microorganisms (GCM) 10K type strain sequencing project: providing services to taxonomists for standard genome sequencing and annotation.</title>
        <authorList>
            <consortium name="The Broad Institute Genomics Platform"/>
            <consortium name="The Broad Institute Genome Sequencing Center for Infectious Disease"/>
            <person name="Wu L."/>
            <person name="Ma J."/>
        </authorList>
    </citation>
    <scope>NUCLEOTIDE SEQUENCE [LARGE SCALE GENOMIC DNA]</scope>
    <source>
        <strain evidence="12">CECT 8551</strain>
    </source>
</reference>
<dbReference type="InterPro" id="IPR004662">
    <property type="entry name" value="AcgluKinase_fam"/>
</dbReference>
<dbReference type="Pfam" id="PF00696">
    <property type="entry name" value="AA_kinase"/>
    <property type="match status" value="1"/>
</dbReference>
<evidence type="ECO:0000259" key="10">
    <source>
        <dbReference type="Pfam" id="PF00696"/>
    </source>
</evidence>
<feature type="site" description="Transition state stabilizer" evidence="9">
    <location>
        <position position="9"/>
    </location>
</feature>
<dbReference type="InterPro" id="IPR036393">
    <property type="entry name" value="AceGlu_kinase-like_sf"/>
</dbReference>
<evidence type="ECO:0000256" key="4">
    <source>
        <dbReference type="ARBA" id="ARBA00022679"/>
    </source>
</evidence>
<comment type="function">
    <text evidence="9">Catalyzes the ATP-dependent phosphorylation of N-acetyl-L-glutamate.</text>
</comment>
<sequence length="274" mass="29372">MQSSKLLIKYGGNAMVNHELKSQIARALLMLRNAGHQITLVHGGGPFISSALDKANIPSEFIEGQRKTSAEAMAVVKRTLLGGVNADLVALFSTHGLNPVGISGHDGNLLQVTPKHMQLQDANGETTEIDLGRVGSIQHVNPELLASLSQTGFTPVIACIGPDAAGNSYNINADDFASEIAAAIQADYYISLTDVDGLYEDYPDPQSILREIPLAKLPSLYGKVIQGGMIPKIQSCENALKRGVKNALILNGTQPEQLMEFFENEKKIGTTITH</sequence>
<dbReference type="Gene3D" id="3.40.1160.10">
    <property type="entry name" value="Acetylglutamate kinase-like"/>
    <property type="match status" value="1"/>
</dbReference>
<keyword evidence="12" id="KW-1185">Reference proteome</keyword>
<evidence type="ECO:0000313" key="11">
    <source>
        <dbReference type="EMBL" id="MFC3976070.1"/>
    </source>
</evidence>
<keyword evidence="2 9" id="KW-0055">Arginine biosynthesis</keyword>
<comment type="caution">
    <text evidence="11">The sequence shown here is derived from an EMBL/GenBank/DDBJ whole genome shotgun (WGS) entry which is preliminary data.</text>
</comment>
<keyword evidence="3 9" id="KW-0028">Amino-acid biosynthesis</keyword>
<evidence type="ECO:0000256" key="7">
    <source>
        <dbReference type="ARBA" id="ARBA00022840"/>
    </source>
</evidence>
<dbReference type="NCBIfam" id="TIGR00761">
    <property type="entry name" value="argB"/>
    <property type="match status" value="1"/>
</dbReference>
<organism evidence="11 12">
    <name type="scientific">Belliella kenyensis</name>
    <dbReference type="NCBI Taxonomy" id="1472724"/>
    <lineage>
        <taxon>Bacteria</taxon>
        <taxon>Pseudomonadati</taxon>
        <taxon>Bacteroidota</taxon>
        <taxon>Cytophagia</taxon>
        <taxon>Cytophagales</taxon>
        <taxon>Cyclobacteriaceae</taxon>
        <taxon>Belliella</taxon>
    </lineage>
</organism>
<comment type="similarity">
    <text evidence="9">Belongs to the acetylglutamate kinase family. ArgB subfamily.</text>
</comment>
<proteinExistence type="inferred from homology"/>
<evidence type="ECO:0000313" key="12">
    <source>
        <dbReference type="Proteomes" id="UP001595766"/>
    </source>
</evidence>
<comment type="catalytic activity">
    <reaction evidence="8 9">
        <text>N-acetyl-L-glutamate + ATP = N-acetyl-L-glutamyl 5-phosphate + ADP</text>
        <dbReference type="Rhea" id="RHEA:14629"/>
        <dbReference type="ChEBI" id="CHEBI:30616"/>
        <dbReference type="ChEBI" id="CHEBI:44337"/>
        <dbReference type="ChEBI" id="CHEBI:57936"/>
        <dbReference type="ChEBI" id="CHEBI:456216"/>
        <dbReference type="EC" id="2.7.2.8"/>
    </reaction>
</comment>
<dbReference type="PIRSF" id="PIRSF000728">
    <property type="entry name" value="NAGK"/>
    <property type="match status" value="1"/>
</dbReference>
<keyword evidence="5 9" id="KW-0547">Nucleotide-binding</keyword>
<dbReference type="CDD" id="cd04238">
    <property type="entry name" value="AAK_NAGK-like"/>
    <property type="match status" value="1"/>
</dbReference>
<dbReference type="InterPro" id="IPR001057">
    <property type="entry name" value="Glu/AcGlu_kinase"/>
</dbReference>
<feature type="site" description="Transition state stabilizer" evidence="9">
    <location>
        <position position="232"/>
    </location>
</feature>
<dbReference type="InterPro" id="IPR037528">
    <property type="entry name" value="ArgB"/>
</dbReference>
<dbReference type="EC" id="2.7.2.8" evidence="9"/>
<keyword evidence="7 9" id="KW-0067">ATP-binding</keyword>
<evidence type="ECO:0000256" key="1">
    <source>
        <dbReference type="ARBA" id="ARBA00004828"/>
    </source>
</evidence>
<evidence type="ECO:0000256" key="3">
    <source>
        <dbReference type="ARBA" id="ARBA00022605"/>
    </source>
</evidence>
<feature type="domain" description="Aspartate/glutamate/uridylate kinase" evidence="10">
    <location>
        <begin position="6"/>
        <end position="251"/>
    </location>
</feature>
<feature type="binding site" evidence="9">
    <location>
        <position position="170"/>
    </location>
    <ligand>
        <name>substrate</name>
    </ligand>
</feature>
<feature type="binding site" evidence="9">
    <location>
        <position position="66"/>
    </location>
    <ligand>
        <name>substrate</name>
    </ligand>
</feature>
<accession>A0ABV8EKK9</accession>
<comment type="pathway">
    <text evidence="1 9">Amino-acid biosynthesis; L-arginine biosynthesis; N(2)-acetyl-L-ornithine from L-glutamate: step 2/4.</text>
</comment>
<comment type="subcellular location">
    <subcellularLocation>
        <location evidence="9">Cytoplasm</location>
    </subcellularLocation>
</comment>
<dbReference type="EMBL" id="JBHSAV010000017">
    <property type="protein sequence ID" value="MFC3976070.1"/>
    <property type="molecule type" value="Genomic_DNA"/>
</dbReference>
<dbReference type="SUPFAM" id="SSF53633">
    <property type="entry name" value="Carbamate kinase-like"/>
    <property type="match status" value="1"/>
</dbReference>
<dbReference type="Proteomes" id="UP001595766">
    <property type="component" value="Unassembled WGS sequence"/>
</dbReference>
<dbReference type="HAMAP" id="MF_00082">
    <property type="entry name" value="ArgB"/>
    <property type="match status" value="1"/>
</dbReference>
<feature type="binding site" evidence="9">
    <location>
        <begin position="44"/>
        <end position="45"/>
    </location>
    <ligand>
        <name>substrate</name>
    </ligand>
</feature>
<protein>
    <recommendedName>
        <fullName evidence="9">Acetylglutamate kinase</fullName>
        <ecNumber evidence="9">2.7.2.8</ecNumber>
    </recommendedName>
    <alternativeName>
        <fullName evidence="9">N-acetyl-L-glutamate 5-phosphotransferase</fullName>
    </alternativeName>
    <alternativeName>
        <fullName evidence="9">NAG kinase</fullName>
        <shortName evidence="9">NAGK</shortName>
    </alternativeName>
</protein>